<evidence type="ECO:0000259" key="4">
    <source>
        <dbReference type="PROSITE" id="PS51077"/>
    </source>
</evidence>
<proteinExistence type="predicted"/>
<dbReference type="Pfam" id="PF09339">
    <property type="entry name" value="HTH_IclR"/>
    <property type="match status" value="1"/>
</dbReference>
<dbReference type="Gene3D" id="3.30.450.40">
    <property type="match status" value="2"/>
</dbReference>
<keyword evidence="3" id="KW-0804">Transcription</keyword>
<dbReference type="GO" id="GO:0003700">
    <property type="term" value="F:DNA-binding transcription factor activity"/>
    <property type="evidence" value="ECO:0007669"/>
    <property type="project" value="TreeGrafter"/>
</dbReference>
<dbReference type="PANTHER" id="PTHR30136">
    <property type="entry name" value="HELIX-TURN-HELIX TRANSCRIPTIONAL REGULATOR, ICLR FAMILY"/>
    <property type="match status" value="1"/>
</dbReference>
<dbReference type="AlphaFoldDB" id="A0A9W6NAL3"/>
<evidence type="ECO:0000256" key="2">
    <source>
        <dbReference type="ARBA" id="ARBA00023125"/>
    </source>
</evidence>
<dbReference type="InterPro" id="IPR029016">
    <property type="entry name" value="GAF-like_dom_sf"/>
</dbReference>
<evidence type="ECO:0000256" key="1">
    <source>
        <dbReference type="ARBA" id="ARBA00023015"/>
    </source>
</evidence>
<name>A0A9W6NAL3_9HYPH</name>
<keyword evidence="7" id="KW-1185">Reference proteome</keyword>
<dbReference type="PROSITE" id="PS51078">
    <property type="entry name" value="ICLR_ED"/>
    <property type="match status" value="1"/>
</dbReference>
<reference evidence="6" key="2">
    <citation type="submission" date="2023-01" db="EMBL/GenBank/DDBJ databases">
        <authorList>
            <person name="Sun Q."/>
            <person name="Evtushenko L."/>
        </authorList>
    </citation>
    <scope>NUCLEOTIDE SEQUENCE</scope>
    <source>
        <strain evidence="6">VKM B-2789</strain>
    </source>
</reference>
<organism evidence="6 7">
    <name type="scientific">Ancylobacter defluvii</name>
    <dbReference type="NCBI Taxonomy" id="1282440"/>
    <lineage>
        <taxon>Bacteria</taxon>
        <taxon>Pseudomonadati</taxon>
        <taxon>Pseudomonadota</taxon>
        <taxon>Alphaproteobacteria</taxon>
        <taxon>Hyphomicrobiales</taxon>
        <taxon>Xanthobacteraceae</taxon>
        <taxon>Ancylobacter</taxon>
    </lineage>
</organism>
<dbReference type="EMBL" id="BSFM01000010">
    <property type="protein sequence ID" value="GLK83710.1"/>
    <property type="molecule type" value="Genomic_DNA"/>
</dbReference>
<dbReference type="PANTHER" id="PTHR30136:SF39">
    <property type="entry name" value="TRANSCRIPTIONAL REGULATORY PROTEIN"/>
    <property type="match status" value="1"/>
</dbReference>
<evidence type="ECO:0000259" key="5">
    <source>
        <dbReference type="PROSITE" id="PS51078"/>
    </source>
</evidence>
<dbReference type="InterPro" id="IPR036388">
    <property type="entry name" value="WH-like_DNA-bd_sf"/>
</dbReference>
<dbReference type="InterPro" id="IPR036390">
    <property type="entry name" value="WH_DNA-bd_sf"/>
</dbReference>
<keyword evidence="2" id="KW-0238">DNA-binding</keyword>
<keyword evidence="1" id="KW-0805">Transcription regulation</keyword>
<gene>
    <name evidence="6" type="ORF">GCM10017653_17790</name>
</gene>
<sequence>MSEVTLKTKGVEAVDKALHILSLFTTETPKLSLGEISQRSGYVKSTALRLLISLQNAGLIVATADKNYMVGPQTFRLGHLYQRSLRLEPIVRPVLRALVLRTGESGSFFRREGNIRICLFREDSSQVLREHVPEGEAVGLDKGAPGHVLSEFSDVDGTRPASEGQLGRLPIVSLGERGPDIAGIAAPVFGAAQGLVGAVTLSGPRTRFTPQAIDDMKPLVIQAASDLTGALGGSFYDRLSVVATRFDHVKQG</sequence>
<protein>
    <submittedName>
        <fullName evidence="6">IclR family transcriptional regulator</fullName>
    </submittedName>
</protein>
<dbReference type="Gene3D" id="1.10.10.10">
    <property type="entry name" value="Winged helix-like DNA-binding domain superfamily/Winged helix DNA-binding domain"/>
    <property type="match status" value="1"/>
</dbReference>
<feature type="domain" description="IclR-ED" evidence="5">
    <location>
        <begin position="73"/>
        <end position="233"/>
    </location>
</feature>
<evidence type="ECO:0000256" key="3">
    <source>
        <dbReference type="ARBA" id="ARBA00023163"/>
    </source>
</evidence>
<dbReference type="SUPFAM" id="SSF55781">
    <property type="entry name" value="GAF domain-like"/>
    <property type="match status" value="1"/>
</dbReference>
<dbReference type="GO" id="GO:0045892">
    <property type="term" value="P:negative regulation of DNA-templated transcription"/>
    <property type="evidence" value="ECO:0007669"/>
    <property type="project" value="TreeGrafter"/>
</dbReference>
<dbReference type="PROSITE" id="PS51077">
    <property type="entry name" value="HTH_ICLR"/>
    <property type="match status" value="1"/>
</dbReference>
<evidence type="ECO:0000313" key="7">
    <source>
        <dbReference type="Proteomes" id="UP001143330"/>
    </source>
</evidence>
<dbReference type="Proteomes" id="UP001143330">
    <property type="component" value="Unassembled WGS sequence"/>
</dbReference>
<dbReference type="InterPro" id="IPR014757">
    <property type="entry name" value="Tscrpt_reg_IclR_C"/>
</dbReference>
<dbReference type="GO" id="GO:0003677">
    <property type="term" value="F:DNA binding"/>
    <property type="evidence" value="ECO:0007669"/>
    <property type="project" value="UniProtKB-KW"/>
</dbReference>
<dbReference type="RefSeq" id="WP_213364340.1">
    <property type="nucleotide sequence ID" value="NZ_BSFM01000010.1"/>
</dbReference>
<evidence type="ECO:0000313" key="6">
    <source>
        <dbReference type="EMBL" id="GLK83710.1"/>
    </source>
</evidence>
<accession>A0A9W6NAL3</accession>
<dbReference type="SUPFAM" id="SSF46785">
    <property type="entry name" value="Winged helix' DNA-binding domain"/>
    <property type="match status" value="1"/>
</dbReference>
<dbReference type="Pfam" id="PF01614">
    <property type="entry name" value="IclR_C"/>
    <property type="match status" value="1"/>
</dbReference>
<dbReference type="InterPro" id="IPR050707">
    <property type="entry name" value="HTH_MetabolicPath_Reg"/>
</dbReference>
<dbReference type="InterPro" id="IPR005471">
    <property type="entry name" value="Tscrpt_reg_IclR_N"/>
</dbReference>
<reference evidence="6" key="1">
    <citation type="journal article" date="2014" name="Int. J. Syst. Evol. Microbiol.">
        <title>Complete genome sequence of Corynebacterium casei LMG S-19264T (=DSM 44701T), isolated from a smear-ripened cheese.</title>
        <authorList>
            <consortium name="US DOE Joint Genome Institute (JGI-PGF)"/>
            <person name="Walter F."/>
            <person name="Albersmeier A."/>
            <person name="Kalinowski J."/>
            <person name="Ruckert C."/>
        </authorList>
    </citation>
    <scope>NUCLEOTIDE SEQUENCE</scope>
    <source>
        <strain evidence="6">VKM B-2789</strain>
    </source>
</reference>
<feature type="domain" description="HTH iclR-type" evidence="4">
    <location>
        <begin position="11"/>
        <end position="72"/>
    </location>
</feature>
<dbReference type="SMART" id="SM00346">
    <property type="entry name" value="HTH_ICLR"/>
    <property type="match status" value="1"/>
</dbReference>
<comment type="caution">
    <text evidence="6">The sequence shown here is derived from an EMBL/GenBank/DDBJ whole genome shotgun (WGS) entry which is preliminary data.</text>
</comment>